<protein>
    <submittedName>
        <fullName evidence="2">Uncharacterized protein</fullName>
    </submittedName>
</protein>
<evidence type="ECO:0000313" key="2">
    <source>
        <dbReference type="EMBL" id="CDI76863.1"/>
    </source>
</evidence>
<sequence length="88" mass="9472">MNIPVVDGRFCDAVVIPLMLSHYIGSQKREALQAQHQPLPVGGAVASNAVAGFSDERRSGSPQTVESSKVDTLQREHAGLKGATWWQS</sequence>
<gene>
    <name evidence="2" type="ORF">EAH_00059030</name>
</gene>
<keyword evidence="3" id="KW-1185">Reference proteome</keyword>
<reference evidence="2" key="1">
    <citation type="submission" date="2013-10" db="EMBL/GenBank/DDBJ databases">
        <title>Genomic analysis of the causative agents of coccidiosis in chickens.</title>
        <authorList>
            <person name="Reid A.J."/>
            <person name="Blake D."/>
            <person name="Billington K."/>
            <person name="Browne H."/>
            <person name="Dunn M."/>
            <person name="Hung S."/>
            <person name="Kawahara F."/>
            <person name="Miranda-Saavedra D."/>
            <person name="Mourier T."/>
            <person name="Nagra H."/>
            <person name="Otto T.D."/>
            <person name="Rawlings N."/>
            <person name="Sanchez A."/>
            <person name="Sanders M."/>
            <person name="Subramaniam C."/>
            <person name="Tay Y."/>
            <person name="Dear P."/>
            <person name="Doerig C."/>
            <person name="Gruber A."/>
            <person name="Parkinson J."/>
            <person name="Shirley M."/>
            <person name="Wan K.L."/>
            <person name="Berriman M."/>
            <person name="Tomley F."/>
            <person name="Pain A."/>
        </authorList>
    </citation>
    <scope>NUCLEOTIDE SEQUENCE</scope>
    <source>
        <strain evidence="2">Houghton</strain>
    </source>
</reference>
<dbReference type="AlphaFoldDB" id="U6GBY9"/>
<evidence type="ECO:0000313" key="3">
    <source>
        <dbReference type="Proteomes" id="UP000018050"/>
    </source>
</evidence>
<dbReference type="VEuPathDB" id="ToxoDB:EAH_00059030"/>
<dbReference type="Proteomes" id="UP000018050">
    <property type="component" value="Unassembled WGS sequence"/>
</dbReference>
<proteinExistence type="predicted"/>
<organism evidence="2 3">
    <name type="scientific">Eimeria acervulina</name>
    <name type="common">Coccidian parasite</name>
    <dbReference type="NCBI Taxonomy" id="5801"/>
    <lineage>
        <taxon>Eukaryota</taxon>
        <taxon>Sar</taxon>
        <taxon>Alveolata</taxon>
        <taxon>Apicomplexa</taxon>
        <taxon>Conoidasida</taxon>
        <taxon>Coccidia</taxon>
        <taxon>Eucoccidiorida</taxon>
        <taxon>Eimeriorina</taxon>
        <taxon>Eimeriidae</taxon>
        <taxon>Eimeria</taxon>
    </lineage>
</organism>
<evidence type="ECO:0000256" key="1">
    <source>
        <dbReference type="SAM" id="MobiDB-lite"/>
    </source>
</evidence>
<dbReference type="RefSeq" id="XP_013252668.1">
    <property type="nucleotide sequence ID" value="XM_013397214.1"/>
</dbReference>
<dbReference type="EMBL" id="HG670479">
    <property type="protein sequence ID" value="CDI76863.1"/>
    <property type="molecule type" value="Genomic_DNA"/>
</dbReference>
<dbReference type="GeneID" id="25273973"/>
<reference evidence="2" key="2">
    <citation type="submission" date="2013-10" db="EMBL/GenBank/DDBJ databases">
        <authorList>
            <person name="Aslett M."/>
        </authorList>
    </citation>
    <scope>NUCLEOTIDE SEQUENCE</scope>
    <source>
        <strain evidence="2">Houghton</strain>
    </source>
</reference>
<name>U6GBY9_EIMAC</name>
<accession>U6GBY9</accession>
<feature type="region of interest" description="Disordered" evidence="1">
    <location>
        <begin position="52"/>
        <end position="73"/>
    </location>
</feature>